<organism evidence="9 10">
    <name type="scientific">Stylosanthes scabra</name>
    <dbReference type="NCBI Taxonomy" id="79078"/>
    <lineage>
        <taxon>Eukaryota</taxon>
        <taxon>Viridiplantae</taxon>
        <taxon>Streptophyta</taxon>
        <taxon>Embryophyta</taxon>
        <taxon>Tracheophyta</taxon>
        <taxon>Spermatophyta</taxon>
        <taxon>Magnoliopsida</taxon>
        <taxon>eudicotyledons</taxon>
        <taxon>Gunneridae</taxon>
        <taxon>Pentapetalae</taxon>
        <taxon>rosids</taxon>
        <taxon>fabids</taxon>
        <taxon>Fabales</taxon>
        <taxon>Fabaceae</taxon>
        <taxon>Papilionoideae</taxon>
        <taxon>50 kb inversion clade</taxon>
        <taxon>dalbergioids sensu lato</taxon>
        <taxon>Dalbergieae</taxon>
        <taxon>Pterocarpus clade</taxon>
        <taxon>Stylosanthes</taxon>
    </lineage>
</organism>
<evidence type="ECO:0008006" key="11">
    <source>
        <dbReference type="Google" id="ProtNLM"/>
    </source>
</evidence>
<dbReference type="InterPro" id="IPR013780">
    <property type="entry name" value="Glyco_hydro_b"/>
</dbReference>
<keyword evidence="10" id="KW-1185">Reference proteome</keyword>
<protein>
    <recommendedName>
        <fullName evidence="11">Alpha-glucosidase</fullName>
    </recommendedName>
</protein>
<dbReference type="Pfam" id="PF01055">
    <property type="entry name" value="Glyco_hydro_31_2nd"/>
    <property type="match status" value="1"/>
</dbReference>
<dbReference type="InterPro" id="IPR000322">
    <property type="entry name" value="Glyco_hydro_31_TIM"/>
</dbReference>
<feature type="domain" description="Glycoside hydrolase family 31 TIM barrel" evidence="5">
    <location>
        <begin position="265"/>
        <end position="594"/>
    </location>
</feature>
<dbReference type="Pfam" id="PF21365">
    <property type="entry name" value="Glyco_hydro_31_3rd"/>
    <property type="match status" value="1"/>
</dbReference>
<evidence type="ECO:0000256" key="1">
    <source>
        <dbReference type="ARBA" id="ARBA00007806"/>
    </source>
</evidence>
<keyword evidence="3 4" id="KW-0326">Glycosidase</keyword>
<dbReference type="InterPro" id="IPR048395">
    <property type="entry name" value="Glyco_hydro_31_C"/>
</dbReference>
<dbReference type="CDD" id="cd14752">
    <property type="entry name" value="GH31_N"/>
    <property type="match status" value="1"/>
</dbReference>
<accession>A0ABU6WGX9</accession>
<gene>
    <name evidence="9" type="ORF">PIB30_041175</name>
</gene>
<evidence type="ECO:0000313" key="10">
    <source>
        <dbReference type="Proteomes" id="UP001341840"/>
    </source>
</evidence>
<evidence type="ECO:0000259" key="5">
    <source>
        <dbReference type="Pfam" id="PF01055"/>
    </source>
</evidence>
<dbReference type="PANTHER" id="PTHR22762">
    <property type="entry name" value="ALPHA-GLUCOSIDASE"/>
    <property type="match status" value="1"/>
</dbReference>
<dbReference type="InterPro" id="IPR025887">
    <property type="entry name" value="Glyco_hydro_31_N_dom"/>
</dbReference>
<evidence type="ECO:0000259" key="6">
    <source>
        <dbReference type="Pfam" id="PF13802"/>
    </source>
</evidence>
<dbReference type="InterPro" id="IPR030458">
    <property type="entry name" value="Glyco_hydro_31_AS"/>
</dbReference>
<proteinExistence type="inferred from homology"/>
<keyword evidence="2 4" id="KW-0378">Hydrolase</keyword>
<dbReference type="InterPro" id="IPR017853">
    <property type="entry name" value="GH"/>
</dbReference>
<dbReference type="PROSITE" id="PS00129">
    <property type="entry name" value="GLYCOSYL_HYDROL_F31_1"/>
    <property type="match status" value="1"/>
</dbReference>
<evidence type="ECO:0000313" key="9">
    <source>
        <dbReference type="EMBL" id="MED6183800.1"/>
    </source>
</evidence>
<evidence type="ECO:0000259" key="7">
    <source>
        <dbReference type="Pfam" id="PF17137"/>
    </source>
</evidence>
<evidence type="ECO:0000256" key="4">
    <source>
        <dbReference type="RuleBase" id="RU361185"/>
    </source>
</evidence>
<comment type="caution">
    <text evidence="9">The sequence shown here is derived from an EMBL/GenBank/DDBJ whole genome shotgun (WGS) entry which is preliminary data.</text>
</comment>
<dbReference type="Gene3D" id="2.60.40.1760">
    <property type="entry name" value="glycosyl hydrolase (family 31)"/>
    <property type="match status" value="1"/>
</dbReference>
<reference evidence="9 10" key="1">
    <citation type="journal article" date="2023" name="Plants (Basel)">
        <title>Bridging the Gap: Combining Genomics and Transcriptomics Approaches to Understand Stylosanthes scabra, an Orphan Legume from the Brazilian Caatinga.</title>
        <authorList>
            <person name="Ferreira-Neto J.R.C."/>
            <person name="da Silva M.D."/>
            <person name="Binneck E."/>
            <person name="de Melo N.F."/>
            <person name="da Silva R.H."/>
            <person name="de Melo A.L.T.M."/>
            <person name="Pandolfi V."/>
            <person name="Bustamante F.O."/>
            <person name="Brasileiro-Vidal A.C."/>
            <person name="Benko-Iseppon A.M."/>
        </authorList>
    </citation>
    <scope>NUCLEOTIDE SEQUENCE [LARGE SCALE GENOMIC DNA]</scope>
    <source>
        <tissue evidence="9">Leaves</tissue>
    </source>
</reference>
<dbReference type="Gene3D" id="3.20.20.80">
    <property type="entry name" value="Glycosidases"/>
    <property type="match status" value="1"/>
</dbReference>
<dbReference type="InterPro" id="IPR011013">
    <property type="entry name" value="Gal_mutarotase_sf_dom"/>
</dbReference>
<dbReference type="Proteomes" id="UP001341840">
    <property type="component" value="Unassembled WGS sequence"/>
</dbReference>
<feature type="domain" description="DUF5110" evidence="7">
    <location>
        <begin position="696"/>
        <end position="764"/>
    </location>
</feature>
<evidence type="ECO:0000256" key="2">
    <source>
        <dbReference type="ARBA" id="ARBA00022801"/>
    </source>
</evidence>
<evidence type="ECO:0000259" key="8">
    <source>
        <dbReference type="Pfam" id="PF21365"/>
    </source>
</evidence>
<feature type="domain" description="Glycosyl hydrolase family 31 C-terminal" evidence="8">
    <location>
        <begin position="602"/>
        <end position="678"/>
    </location>
</feature>
<dbReference type="Gene3D" id="2.60.40.1180">
    <property type="entry name" value="Golgi alpha-mannosidase II"/>
    <property type="match status" value="2"/>
</dbReference>
<dbReference type="Pfam" id="PF17137">
    <property type="entry name" value="DUF5110"/>
    <property type="match status" value="1"/>
</dbReference>
<name>A0ABU6WGX9_9FABA</name>
<comment type="similarity">
    <text evidence="1 4">Belongs to the glycosyl hydrolase 31 family.</text>
</comment>
<evidence type="ECO:0000256" key="3">
    <source>
        <dbReference type="ARBA" id="ARBA00023295"/>
    </source>
</evidence>
<dbReference type="SUPFAM" id="SSF51445">
    <property type="entry name" value="(Trans)glycosidases"/>
    <property type="match status" value="1"/>
</dbReference>
<dbReference type="PANTHER" id="PTHR22762:SF120">
    <property type="entry name" value="HETEROGLYCAN GLUCOSIDASE 1"/>
    <property type="match status" value="1"/>
</dbReference>
<dbReference type="EMBL" id="JASCZI010181469">
    <property type="protein sequence ID" value="MED6183800.1"/>
    <property type="molecule type" value="Genomic_DNA"/>
</dbReference>
<dbReference type="SUPFAM" id="SSF51011">
    <property type="entry name" value="Glycosyl hydrolase domain"/>
    <property type="match status" value="1"/>
</dbReference>
<feature type="domain" description="Glycoside hydrolase family 31 N-terminal" evidence="6">
    <location>
        <begin position="150"/>
        <end position="224"/>
    </location>
</feature>
<dbReference type="Pfam" id="PF13802">
    <property type="entry name" value="Gal_mutarotas_2"/>
    <property type="match status" value="1"/>
</dbReference>
<dbReference type="SUPFAM" id="SSF74650">
    <property type="entry name" value="Galactose mutarotase-like"/>
    <property type="match status" value="1"/>
</dbReference>
<dbReference type="CDD" id="cd06604">
    <property type="entry name" value="GH31_glucosidase_II_MalA"/>
    <property type="match status" value="1"/>
</dbReference>
<sequence length="1063" mass="119128">MEVFSFSSSSCSWSITKTVPAIPWKFISTLSDHHHHLLLRNTNTRLFSSSQSLITLRRKGRFCEKFLAKMANHEGKTVTGDGIDVSSGRMIFKPILGDGVFRFDCSVNDRDAAFPSISFANSKDRDTPITSDKVPVYTPTFECLLEQQVVKLEFPTGTSLYGTGEASGQLERTGKRIFTWNTDAYGYGPETTSLYQSHPWVLAILPNGEALGILADTTKRCEIDLRKESTIQFVAPSSYPVITFGPFASPADVLISLSKAVGTVFMPPKWSLGYQQCRWSYMSDQRVLEVARTFRKKSIPCDVIWMDIDYMDGFRCFTFDKERFRDPKSLTEGLHYNGFKAIWMLDPGIKQEDGYFVYDSGCKSDVWVQKADGTPFVGEVWPGPCVFPDYTQSKVRSWWANLVKDFISNGVDGIWNDMNEPAIFKVLTKTMPENNVHRGDIELGGRQNHSFYHNVYGLLMARSTYEGMKLANENKRPFVLTRAGFVGSQRYAATWTGDNLSTWEHFHMSITMVLQLGLSGQPFSGPDLGGFAGNATPRLFGRWMGVGSLFPFCRGHSEAGTKDHEPWSFGEECEEVCRLALKRRYRLIPLIYTLFYFAHTRGTPVATPTFFADPKDPSLRKLENSFLLGPVLVYASTLCSQGLDKLEYTLPKGIWLSFDFGDAHPDLPALYLKGGSIIPVGLPLQHIGEAHPSDDLTLLVALDEQGKAKGYLFEDDGDGYEFTKGNYLLTHYVAELQSSVVTVRVQESEGSWGRPKRRLHVQVLLGGGAMLDTWGVDGEVLQVNLPSEEEISKLVSTSEKEYKERLETAIQIPDSEELSGPKGAELSRTPIELKNGEWVLKIVPWVGGRIISMMHIPSGTQWLHSRLEISGYEEYSGTEYRSAGCSEEYSIIDRELEHAGEEESVVLEGDIGGGLVLQRQIYFPKNAISMFQVESSILARSVGAGSGGFSRLVCLRVHPTFNLLHPSESFVSFTSIDGSTHEVFPESGEQYFEGNLLPNGEWRLIDKCLGLALVNRFNITEVFKCLVHWDCGTVNLELWSEGRPVSEQSPLRISHQYEVVRIP</sequence>
<dbReference type="InterPro" id="IPR033403">
    <property type="entry name" value="DUF5110"/>
</dbReference>